<dbReference type="Proteomes" id="UP001240643">
    <property type="component" value="Unassembled WGS sequence"/>
</dbReference>
<evidence type="ECO:0000313" key="9">
    <source>
        <dbReference type="EMBL" id="MDQ0513893.1"/>
    </source>
</evidence>
<sequence length="455" mass="48411">MYQFKFADIGEGLHEGKVTQIFVRPGDSVKDGDRLFEVETDKVTSEITSPIGGKITEIKITPEQTVHVGDVVFLIDDGSGSSAAPAVESKPEAAPAAGGASVVGQVKVSDEVLDFGFSKKTTSKPISPTPLTTSGPISLSQARAMKLKISPFLVKYAEAHHIDLTQVKPTRADGIILKTDLDAVANAAAPVVAPTPTVAAPASASATPKSTGPSPTMFTGFVARREKTSSLRQAIARNLKNSWNKVAYTNLVIQADVTELWNLRSSIKDSLLKTTGIKITFLPFIAKATAIALTEFPIFISQYDEATQELVYPDTINLGIAVDTDQGLMVPNIKDAQSKSVLQMANEIISLAKKARAKELKGADMSGGNFTITNYGSAGALFGVPVIKFPEVAILGIGTIIDQVQSVSLGGMGDNRKIMYLTIAADHRWIDGAAIGHFGTRIRQLLENPSLLSVY</sequence>
<name>A0ABU0LYV3_9BACT</name>
<organism evidence="9 10">
    <name type="scientific">Mycoplasmoides fastidiosum</name>
    <dbReference type="NCBI Taxonomy" id="92758"/>
    <lineage>
        <taxon>Bacteria</taxon>
        <taxon>Bacillati</taxon>
        <taxon>Mycoplasmatota</taxon>
        <taxon>Mycoplasmoidales</taxon>
        <taxon>Mycoplasmoidaceae</taxon>
        <taxon>Mycoplasmoides</taxon>
    </lineage>
</organism>
<evidence type="ECO:0000259" key="8">
    <source>
        <dbReference type="PROSITE" id="PS51826"/>
    </source>
</evidence>
<evidence type="ECO:0000256" key="6">
    <source>
        <dbReference type="RuleBase" id="RU003423"/>
    </source>
</evidence>
<dbReference type="InterPro" id="IPR001078">
    <property type="entry name" value="2-oxoacid_DH_actylTfrase"/>
</dbReference>
<dbReference type="InterPro" id="IPR003016">
    <property type="entry name" value="2-oxoA_DH_lipoyl-BS"/>
</dbReference>
<dbReference type="InterPro" id="IPR050743">
    <property type="entry name" value="2-oxoacid_DH_E2_comp"/>
</dbReference>
<dbReference type="NCBIfam" id="NF008815">
    <property type="entry name" value="PRK11857.1"/>
    <property type="match status" value="1"/>
</dbReference>
<comment type="caution">
    <text evidence="9">The sequence shown here is derived from an EMBL/GenBank/DDBJ whole genome shotgun (WGS) entry which is preliminary data.</text>
</comment>
<reference evidence="9" key="1">
    <citation type="submission" date="2023-07" db="EMBL/GenBank/DDBJ databases">
        <title>Genomic Encyclopedia of Type Strains, Phase IV (KMG-IV): sequencing the most valuable type-strain genomes for metagenomic binning, comparative biology and taxonomic classification.</title>
        <authorList>
            <person name="Goeker M."/>
        </authorList>
    </citation>
    <scope>NUCLEOTIDE SEQUENCE [LARGE SCALE GENOMIC DNA]</scope>
    <source>
        <strain evidence="9">DSM 21204</strain>
    </source>
</reference>
<dbReference type="Pfam" id="PF00198">
    <property type="entry name" value="2-oxoacid_dh"/>
    <property type="match status" value="1"/>
</dbReference>
<dbReference type="SUPFAM" id="SSF52777">
    <property type="entry name" value="CoA-dependent acyltransferases"/>
    <property type="match status" value="1"/>
</dbReference>
<dbReference type="PROSITE" id="PS51826">
    <property type="entry name" value="PSBD"/>
    <property type="match status" value="1"/>
</dbReference>
<evidence type="ECO:0000259" key="7">
    <source>
        <dbReference type="PROSITE" id="PS50968"/>
    </source>
</evidence>
<evidence type="ECO:0000256" key="2">
    <source>
        <dbReference type="ARBA" id="ARBA00007317"/>
    </source>
</evidence>
<evidence type="ECO:0000256" key="1">
    <source>
        <dbReference type="ARBA" id="ARBA00001938"/>
    </source>
</evidence>
<dbReference type="GO" id="GO:0004742">
    <property type="term" value="F:dihydrolipoyllysine-residue acetyltransferase activity"/>
    <property type="evidence" value="ECO:0007669"/>
    <property type="project" value="UniProtKB-EC"/>
</dbReference>
<dbReference type="Pfam" id="PF00364">
    <property type="entry name" value="Biotin_lipoyl"/>
    <property type="match status" value="1"/>
</dbReference>
<dbReference type="CDD" id="cd06849">
    <property type="entry name" value="lipoyl_domain"/>
    <property type="match status" value="1"/>
</dbReference>
<evidence type="ECO:0000256" key="5">
    <source>
        <dbReference type="ARBA" id="ARBA00023315"/>
    </source>
</evidence>
<dbReference type="Gene3D" id="2.40.50.100">
    <property type="match status" value="1"/>
</dbReference>
<gene>
    <name evidence="9" type="ORF">J2Z62_000331</name>
</gene>
<proteinExistence type="inferred from homology"/>
<keyword evidence="3 6" id="KW-0808">Transferase</keyword>
<dbReference type="PANTHER" id="PTHR43178:SF5">
    <property type="entry name" value="LIPOAMIDE ACYLTRANSFERASE COMPONENT OF BRANCHED-CHAIN ALPHA-KETO ACID DEHYDROGENASE COMPLEX, MITOCHONDRIAL"/>
    <property type="match status" value="1"/>
</dbReference>
<dbReference type="PROSITE" id="PS00189">
    <property type="entry name" value="LIPOYL"/>
    <property type="match status" value="1"/>
</dbReference>
<evidence type="ECO:0000256" key="4">
    <source>
        <dbReference type="ARBA" id="ARBA00022823"/>
    </source>
</evidence>
<protein>
    <recommendedName>
        <fullName evidence="6">Dihydrolipoamide acetyltransferase component of pyruvate dehydrogenase complex</fullName>
        <ecNumber evidence="6">2.3.1.-</ecNumber>
    </recommendedName>
</protein>
<accession>A0ABU0LYV3</accession>
<keyword evidence="10" id="KW-1185">Reference proteome</keyword>
<dbReference type="InterPro" id="IPR004167">
    <property type="entry name" value="PSBD"/>
</dbReference>
<dbReference type="InterPro" id="IPR023213">
    <property type="entry name" value="CAT-like_dom_sf"/>
</dbReference>
<dbReference type="InterPro" id="IPR036625">
    <property type="entry name" value="E3-bd_dom_sf"/>
</dbReference>
<evidence type="ECO:0000313" key="10">
    <source>
        <dbReference type="Proteomes" id="UP001240643"/>
    </source>
</evidence>
<dbReference type="RefSeq" id="WP_256547413.1">
    <property type="nucleotide sequence ID" value="NZ_CP101809.1"/>
</dbReference>
<dbReference type="PROSITE" id="PS50968">
    <property type="entry name" value="BIOTINYL_LIPOYL"/>
    <property type="match status" value="1"/>
</dbReference>
<dbReference type="PANTHER" id="PTHR43178">
    <property type="entry name" value="DIHYDROLIPOAMIDE ACETYLTRANSFERASE COMPONENT OF PYRUVATE DEHYDROGENASE COMPLEX"/>
    <property type="match status" value="1"/>
</dbReference>
<dbReference type="EMBL" id="JAUSWO010000001">
    <property type="protein sequence ID" value="MDQ0513893.1"/>
    <property type="molecule type" value="Genomic_DNA"/>
</dbReference>
<dbReference type="InterPro" id="IPR000089">
    <property type="entry name" value="Biotin_lipoyl"/>
</dbReference>
<keyword evidence="4 6" id="KW-0450">Lipoyl</keyword>
<dbReference type="SUPFAM" id="SSF51230">
    <property type="entry name" value="Single hybrid motif"/>
    <property type="match status" value="1"/>
</dbReference>
<comment type="similarity">
    <text evidence="2 6">Belongs to the 2-oxoacid dehydrogenase family.</text>
</comment>
<dbReference type="Gene3D" id="4.10.320.10">
    <property type="entry name" value="E3-binding domain"/>
    <property type="match status" value="1"/>
</dbReference>
<feature type="domain" description="Lipoyl-binding" evidence="7">
    <location>
        <begin position="1"/>
        <end position="76"/>
    </location>
</feature>
<feature type="domain" description="Peripheral subunit-binding (PSBD)" evidence="8">
    <location>
        <begin position="148"/>
        <end position="185"/>
    </location>
</feature>
<comment type="cofactor">
    <cofactor evidence="1 6">
        <name>(R)-lipoate</name>
        <dbReference type="ChEBI" id="CHEBI:83088"/>
    </cofactor>
</comment>
<dbReference type="SUPFAM" id="SSF47005">
    <property type="entry name" value="Peripheral subunit-binding domain of 2-oxo acid dehydrogenase complex"/>
    <property type="match status" value="1"/>
</dbReference>
<keyword evidence="5 6" id="KW-0012">Acyltransferase</keyword>
<dbReference type="Gene3D" id="3.30.559.10">
    <property type="entry name" value="Chloramphenicol acetyltransferase-like domain"/>
    <property type="match status" value="1"/>
</dbReference>
<keyword evidence="9" id="KW-0670">Pyruvate</keyword>
<evidence type="ECO:0000256" key="3">
    <source>
        <dbReference type="ARBA" id="ARBA00022679"/>
    </source>
</evidence>
<dbReference type="EC" id="2.3.1.-" evidence="6"/>
<dbReference type="InterPro" id="IPR011053">
    <property type="entry name" value="Single_hybrid_motif"/>
</dbReference>